<dbReference type="EMBL" id="JAPEIS010000001">
    <property type="protein sequence ID" value="KAJ8070062.1"/>
    <property type="molecule type" value="Genomic_DNA"/>
</dbReference>
<dbReference type="Proteomes" id="UP001152300">
    <property type="component" value="Unassembled WGS sequence"/>
</dbReference>
<proteinExistence type="predicted"/>
<feature type="transmembrane region" description="Helical" evidence="1">
    <location>
        <begin position="22"/>
        <end position="42"/>
    </location>
</feature>
<keyword evidence="1" id="KW-1133">Transmembrane helix</keyword>
<sequence>MTVFQESLNVQLPLEILSHTNFSQITMVVLGTTLILFSHMVMDSLVVSFINGPATAKNYVPAQSLWNKAKTATPPTLITGLMNSTNTYNGAGKNFETTSTP</sequence>
<name>A0A9X0AW36_9HELO</name>
<accession>A0A9X0AW36</accession>
<reference evidence="2" key="1">
    <citation type="submission" date="2022-11" db="EMBL/GenBank/DDBJ databases">
        <title>Genome Resource of Sclerotinia nivalis Strain SnTB1, a Plant Pathogen Isolated from American Ginseng.</title>
        <authorList>
            <person name="Fan S."/>
        </authorList>
    </citation>
    <scope>NUCLEOTIDE SEQUENCE</scope>
    <source>
        <strain evidence="2">SnTB1</strain>
    </source>
</reference>
<gene>
    <name evidence="2" type="ORF">OCU04_000459</name>
</gene>
<organism evidence="2 3">
    <name type="scientific">Sclerotinia nivalis</name>
    <dbReference type="NCBI Taxonomy" id="352851"/>
    <lineage>
        <taxon>Eukaryota</taxon>
        <taxon>Fungi</taxon>
        <taxon>Dikarya</taxon>
        <taxon>Ascomycota</taxon>
        <taxon>Pezizomycotina</taxon>
        <taxon>Leotiomycetes</taxon>
        <taxon>Helotiales</taxon>
        <taxon>Sclerotiniaceae</taxon>
        <taxon>Sclerotinia</taxon>
    </lineage>
</organism>
<keyword evidence="1" id="KW-0812">Transmembrane</keyword>
<evidence type="ECO:0000313" key="2">
    <source>
        <dbReference type="EMBL" id="KAJ8070062.1"/>
    </source>
</evidence>
<keyword evidence="3" id="KW-1185">Reference proteome</keyword>
<comment type="caution">
    <text evidence="2">The sequence shown here is derived from an EMBL/GenBank/DDBJ whole genome shotgun (WGS) entry which is preliminary data.</text>
</comment>
<evidence type="ECO:0000256" key="1">
    <source>
        <dbReference type="SAM" id="Phobius"/>
    </source>
</evidence>
<dbReference type="AlphaFoldDB" id="A0A9X0AW36"/>
<keyword evidence="1" id="KW-0472">Membrane</keyword>
<protein>
    <submittedName>
        <fullName evidence="2">Uncharacterized protein</fullName>
    </submittedName>
</protein>
<evidence type="ECO:0000313" key="3">
    <source>
        <dbReference type="Proteomes" id="UP001152300"/>
    </source>
</evidence>